<comment type="cofactor">
    <cofactor evidence="9">
        <name>Zn(2+)</name>
        <dbReference type="ChEBI" id="CHEBI:29105"/>
    </cofactor>
    <text evidence="9">Binds 1 zinc ion per subunit.</text>
</comment>
<dbReference type="PANTHER" id="PTHR11002:SF76">
    <property type="entry name" value="CARBONIC ANHYDRASE"/>
    <property type="match status" value="1"/>
</dbReference>
<organism evidence="10 11">
    <name type="scientific">Myroides albus</name>
    <dbReference type="NCBI Taxonomy" id="2562892"/>
    <lineage>
        <taxon>Bacteria</taxon>
        <taxon>Pseudomonadati</taxon>
        <taxon>Bacteroidota</taxon>
        <taxon>Flavobacteriia</taxon>
        <taxon>Flavobacteriales</taxon>
        <taxon>Flavobacteriaceae</taxon>
        <taxon>Myroides</taxon>
    </lineage>
</organism>
<evidence type="ECO:0000256" key="6">
    <source>
        <dbReference type="ARBA" id="ARBA00039351"/>
    </source>
</evidence>
<dbReference type="InterPro" id="IPR001765">
    <property type="entry name" value="Carbonic_anhydrase"/>
</dbReference>
<gene>
    <name evidence="10" type="ORF">GJV76_03145</name>
</gene>
<dbReference type="GO" id="GO:0008270">
    <property type="term" value="F:zinc ion binding"/>
    <property type="evidence" value="ECO:0007669"/>
    <property type="project" value="InterPro"/>
</dbReference>
<proteinExistence type="inferred from homology"/>
<sequence length="216" mass="24881">MKHNDFYLKILENNKAWVEEKLAINPNYFKRLSERQTPPVLWIGCSDSRVPANEIIGAEPGDVFVHRNIANMVIHSDMNMLSVLDYAVNILKVTNIIVCGHYGCGGVLAAMKNESYGLIDNWIRHIKTVYRLHNVELDQIDDEVVRFNRFVELNVQEQVYDLAKTSIVQGAWARQQDLSIHGWVYGLNSGYVTDLEVNVTNNQDLDEVYQLRFKKI</sequence>
<keyword evidence="3 9" id="KW-0479">Metal-binding</keyword>
<reference evidence="10 11" key="1">
    <citation type="submission" date="2019-11" db="EMBL/GenBank/DDBJ databases">
        <title>Genome of Strain BIT-d1.</title>
        <authorList>
            <person name="Yang Y."/>
        </authorList>
    </citation>
    <scope>NUCLEOTIDE SEQUENCE [LARGE SCALE GENOMIC DNA]</scope>
    <source>
        <strain evidence="10 11">BIT-d1</strain>
    </source>
</reference>
<dbReference type="OrthoDB" id="9797527at2"/>
<evidence type="ECO:0000313" key="11">
    <source>
        <dbReference type="Proteomes" id="UP000438760"/>
    </source>
</evidence>
<dbReference type="InterPro" id="IPR015892">
    <property type="entry name" value="Carbonic_anhydrase_CS"/>
</dbReference>
<evidence type="ECO:0000256" key="2">
    <source>
        <dbReference type="ARBA" id="ARBA00012925"/>
    </source>
</evidence>
<evidence type="ECO:0000256" key="3">
    <source>
        <dbReference type="ARBA" id="ARBA00022723"/>
    </source>
</evidence>
<dbReference type="EMBL" id="WMJX01000004">
    <property type="protein sequence ID" value="MTG97137.1"/>
    <property type="molecule type" value="Genomic_DNA"/>
</dbReference>
<evidence type="ECO:0000256" key="4">
    <source>
        <dbReference type="ARBA" id="ARBA00022833"/>
    </source>
</evidence>
<comment type="catalytic activity">
    <reaction evidence="7">
        <text>hydrogencarbonate + H(+) = CO2 + H2O</text>
        <dbReference type="Rhea" id="RHEA:10748"/>
        <dbReference type="ChEBI" id="CHEBI:15377"/>
        <dbReference type="ChEBI" id="CHEBI:15378"/>
        <dbReference type="ChEBI" id="CHEBI:16526"/>
        <dbReference type="ChEBI" id="CHEBI:17544"/>
        <dbReference type="EC" id="4.2.1.1"/>
    </reaction>
</comment>
<protein>
    <recommendedName>
        <fullName evidence="6">Carbonic anhydrase 2</fullName>
        <ecNumber evidence="2">4.2.1.1</ecNumber>
    </recommendedName>
    <alternativeName>
        <fullName evidence="8">Carbonate dehydratase 2</fullName>
    </alternativeName>
</protein>
<feature type="binding site" evidence="9">
    <location>
        <position position="47"/>
    </location>
    <ligand>
        <name>Zn(2+)</name>
        <dbReference type="ChEBI" id="CHEBI:29105"/>
    </ligand>
</feature>
<dbReference type="SUPFAM" id="SSF53056">
    <property type="entry name" value="beta-carbonic anhydrase, cab"/>
    <property type="match status" value="1"/>
</dbReference>
<dbReference type="PANTHER" id="PTHR11002">
    <property type="entry name" value="CARBONIC ANHYDRASE"/>
    <property type="match status" value="1"/>
</dbReference>
<dbReference type="GO" id="GO:0015976">
    <property type="term" value="P:carbon utilization"/>
    <property type="evidence" value="ECO:0007669"/>
    <property type="project" value="InterPro"/>
</dbReference>
<evidence type="ECO:0000256" key="1">
    <source>
        <dbReference type="ARBA" id="ARBA00006217"/>
    </source>
</evidence>
<keyword evidence="5" id="KW-0456">Lyase</keyword>
<dbReference type="NCBIfam" id="NF007756">
    <property type="entry name" value="PRK10437.1"/>
    <property type="match status" value="1"/>
</dbReference>
<dbReference type="PROSITE" id="PS00704">
    <property type="entry name" value="PROK_CO2_ANHYDRASE_1"/>
    <property type="match status" value="1"/>
</dbReference>
<dbReference type="Proteomes" id="UP000438760">
    <property type="component" value="Unassembled WGS sequence"/>
</dbReference>
<dbReference type="Pfam" id="PF00484">
    <property type="entry name" value="Pro_CA"/>
    <property type="match status" value="1"/>
</dbReference>
<feature type="binding site" evidence="9">
    <location>
        <position position="45"/>
    </location>
    <ligand>
        <name>Zn(2+)</name>
        <dbReference type="ChEBI" id="CHEBI:29105"/>
    </ligand>
</feature>
<dbReference type="InterPro" id="IPR036874">
    <property type="entry name" value="Carbonic_anhydrase_sf"/>
</dbReference>
<feature type="binding site" evidence="9">
    <location>
        <position position="104"/>
    </location>
    <ligand>
        <name>Zn(2+)</name>
        <dbReference type="ChEBI" id="CHEBI:29105"/>
    </ligand>
</feature>
<dbReference type="CDD" id="cd00883">
    <property type="entry name" value="beta_CA_cladeA"/>
    <property type="match status" value="1"/>
</dbReference>
<comment type="caution">
    <text evidence="10">The sequence shown here is derived from an EMBL/GenBank/DDBJ whole genome shotgun (WGS) entry which is preliminary data.</text>
</comment>
<keyword evidence="4 9" id="KW-0862">Zinc</keyword>
<evidence type="ECO:0000256" key="5">
    <source>
        <dbReference type="ARBA" id="ARBA00023239"/>
    </source>
</evidence>
<dbReference type="AlphaFoldDB" id="A0A6I3LH31"/>
<evidence type="ECO:0000256" key="9">
    <source>
        <dbReference type="PIRSR" id="PIRSR601765-1"/>
    </source>
</evidence>
<dbReference type="SMART" id="SM00947">
    <property type="entry name" value="Pro_CA"/>
    <property type="match status" value="1"/>
</dbReference>
<dbReference type="GO" id="GO:0004089">
    <property type="term" value="F:carbonate dehydratase activity"/>
    <property type="evidence" value="ECO:0007669"/>
    <property type="project" value="UniProtKB-EC"/>
</dbReference>
<accession>A0A6I3LH31</accession>
<feature type="binding site" evidence="9">
    <location>
        <position position="101"/>
    </location>
    <ligand>
        <name>Zn(2+)</name>
        <dbReference type="ChEBI" id="CHEBI:29105"/>
    </ligand>
</feature>
<evidence type="ECO:0000313" key="10">
    <source>
        <dbReference type="EMBL" id="MTG97137.1"/>
    </source>
</evidence>
<name>A0A6I3LH31_9FLAO</name>
<evidence type="ECO:0000256" key="7">
    <source>
        <dbReference type="ARBA" id="ARBA00048348"/>
    </source>
</evidence>
<dbReference type="EC" id="4.2.1.1" evidence="2"/>
<evidence type="ECO:0000256" key="8">
    <source>
        <dbReference type="ARBA" id="ARBA00082533"/>
    </source>
</evidence>
<comment type="similarity">
    <text evidence="1">Belongs to the beta-class carbonic anhydrase family.</text>
</comment>
<dbReference type="RefSeq" id="WP_155091191.1">
    <property type="nucleotide sequence ID" value="NZ_CP102754.1"/>
</dbReference>
<dbReference type="Gene3D" id="3.40.1050.10">
    <property type="entry name" value="Carbonic anhydrase"/>
    <property type="match status" value="1"/>
</dbReference>
<dbReference type="FunFam" id="3.40.1050.10:FF:000001">
    <property type="entry name" value="Carbonic anhydrase"/>
    <property type="match status" value="1"/>
</dbReference>
<keyword evidence="11" id="KW-1185">Reference proteome</keyword>